<dbReference type="Proteomes" id="UP000032066">
    <property type="component" value="Unassembled WGS sequence"/>
</dbReference>
<name>A0A0D0PS64_KITGR</name>
<reference evidence="2 3" key="1">
    <citation type="submission" date="2015-02" db="EMBL/GenBank/DDBJ databases">
        <title>Draft genome sequence of Kitasatospora griseola MF730-N6, a bafilomycin, terpentecin and satosporin producer.</title>
        <authorList>
            <person name="Arens J.C."/>
            <person name="Haltli B."/>
            <person name="Kerr R.G."/>
        </authorList>
    </citation>
    <scope>NUCLEOTIDE SEQUENCE [LARGE SCALE GENOMIC DNA]</scope>
    <source>
        <strain evidence="2 3">MF730-N6</strain>
    </source>
</reference>
<sequence>MVGLGRVLGFAGVLGSGGVTETLGLGRVTAGALCLGVSMGAAGVTVVGALVALGATGELA</sequence>
<feature type="transmembrane region" description="Helical" evidence="1">
    <location>
        <begin position="30"/>
        <end position="55"/>
    </location>
</feature>
<keyword evidence="1" id="KW-0812">Transmembrane</keyword>
<accession>A0A0D0PS64</accession>
<evidence type="ECO:0000256" key="1">
    <source>
        <dbReference type="SAM" id="Phobius"/>
    </source>
</evidence>
<dbReference type="AlphaFoldDB" id="A0A0D0PS64"/>
<keyword evidence="3" id="KW-1185">Reference proteome</keyword>
<protein>
    <submittedName>
        <fullName evidence="2">Uncharacterized protein</fullName>
    </submittedName>
</protein>
<gene>
    <name evidence="2" type="ORF">TR51_35585</name>
</gene>
<evidence type="ECO:0000313" key="3">
    <source>
        <dbReference type="Proteomes" id="UP000032066"/>
    </source>
</evidence>
<proteinExistence type="predicted"/>
<evidence type="ECO:0000313" key="2">
    <source>
        <dbReference type="EMBL" id="KIQ61493.1"/>
    </source>
</evidence>
<dbReference type="EMBL" id="JXZB01000007">
    <property type="protein sequence ID" value="KIQ61493.1"/>
    <property type="molecule type" value="Genomic_DNA"/>
</dbReference>
<keyword evidence="1" id="KW-1133">Transmembrane helix</keyword>
<organism evidence="2 3">
    <name type="scientific">Kitasatospora griseola</name>
    <name type="common">Streptomyces griseolosporeus</name>
    <dbReference type="NCBI Taxonomy" id="2064"/>
    <lineage>
        <taxon>Bacteria</taxon>
        <taxon>Bacillati</taxon>
        <taxon>Actinomycetota</taxon>
        <taxon>Actinomycetes</taxon>
        <taxon>Kitasatosporales</taxon>
        <taxon>Streptomycetaceae</taxon>
        <taxon>Kitasatospora</taxon>
    </lineage>
</organism>
<comment type="caution">
    <text evidence="2">The sequence shown here is derived from an EMBL/GenBank/DDBJ whole genome shotgun (WGS) entry which is preliminary data.</text>
</comment>
<keyword evidence="1" id="KW-0472">Membrane</keyword>